<proteinExistence type="predicted"/>
<name>A0A2W2D6S1_9ACTN</name>
<evidence type="ECO:0000313" key="1">
    <source>
        <dbReference type="EMBL" id="PZG06613.1"/>
    </source>
</evidence>
<dbReference type="Proteomes" id="UP000249304">
    <property type="component" value="Unassembled WGS sequence"/>
</dbReference>
<evidence type="ECO:0000313" key="2">
    <source>
        <dbReference type="Proteomes" id="UP000249304"/>
    </source>
</evidence>
<accession>A0A2W2D6S1</accession>
<sequence>MRRVIVFLILLVVLLLIDRVAVASLERDLANRIAPVPSLVGKPTVSIEGIPFLTQAVSGRYPEVRFNFGTFSFGGVRIRNLRGAAYDVTARLADVLQNQTDIQAGRVSITGTLARATIDEYAPSGVKIGGNGRGLTASVEVMVGANKVKFNAEIRVEVADRKIKLQAESRACLCQTRSRS</sequence>
<dbReference type="AlphaFoldDB" id="A0A2W2D6S1"/>
<dbReference type="Pfam" id="PF11209">
    <property type="entry name" value="LmeA"/>
    <property type="match status" value="1"/>
</dbReference>
<dbReference type="OrthoDB" id="3215846at2"/>
<organism evidence="1 2">
    <name type="scientific">Nonomuraea aridisoli</name>
    <dbReference type="NCBI Taxonomy" id="2070368"/>
    <lineage>
        <taxon>Bacteria</taxon>
        <taxon>Bacillati</taxon>
        <taxon>Actinomycetota</taxon>
        <taxon>Actinomycetes</taxon>
        <taxon>Streptosporangiales</taxon>
        <taxon>Streptosporangiaceae</taxon>
        <taxon>Nonomuraea</taxon>
    </lineage>
</organism>
<reference evidence="1 2" key="1">
    <citation type="submission" date="2018-01" db="EMBL/GenBank/DDBJ databases">
        <title>Draft genome sequence of Nonomuraea sp. KC333.</title>
        <authorList>
            <person name="Sahin N."/>
            <person name="Saygin H."/>
            <person name="Ay H."/>
        </authorList>
    </citation>
    <scope>NUCLEOTIDE SEQUENCE [LARGE SCALE GENOMIC DNA]</scope>
    <source>
        <strain evidence="1 2">KC333</strain>
    </source>
</reference>
<dbReference type="EMBL" id="POUD01000322">
    <property type="protein sequence ID" value="PZG06613.1"/>
    <property type="molecule type" value="Genomic_DNA"/>
</dbReference>
<evidence type="ECO:0008006" key="3">
    <source>
        <dbReference type="Google" id="ProtNLM"/>
    </source>
</evidence>
<dbReference type="RefSeq" id="WP_111184652.1">
    <property type="nucleotide sequence ID" value="NZ_POUD01000322.1"/>
</dbReference>
<keyword evidence="2" id="KW-1185">Reference proteome</keyword>
<gene>
    <name evidence="1" type="ORF">C1J01_42095</name>
</gene>
<comment type="caution">
    <text evidence="1">The sequence shown here is derived from an EMBL/GenBank/DDBJ whole genome shotgun (WGS) entry which is preliminary data.</text>
</comment>
<dbReference type="InterPro" id="IPR021373">
    <property type="entry name" value="DUF2993"/>
</dbReference>
<protein>
    <recommendedName>
        <fullName evidence="3">DUF2993 domain-containing protein</fullName>
    </recommendedName>
</protein>